<feature type="domain" description="NTP pyrophosphohydrolase MazG-like" evidence="1">
    <location>
        <begin position="43"/>
        <end position="116"/>
    </location>
</feature>
<dbReference type="FunFam" id="1.10.287.1080:FF:000001">
    <property type="entry name" value="Nucleoside triphosphate pyrophosphohydrolase"/>
    <property type="match status" value="1"/>
</dbReference>
<dbReference type="GO" id="GO:0047693">
    <property type="term" value="F:ATP diphosphatase activity"/>
    <property type="evidence" value="ECO:0007669"/>
    <property type="project" value="UniProtKB-EC"/>
</dbReference>
<dbReference type="AlphaFoldDB" id="A0A3B1DA06"/>
<dbReference type="EC" id="3.6.1.8" evidence="2"/>
<dbReference type="PANTHER" id="PTHR30522:SF0">
    <property type="entry name" value="NUCLEOSIDE TRIPHOSPHATE PYROPHOSPHOHYDROLASE"/>
    <property type="match status" value="1"/>
</dbReference>
<accession>A0A3B1DA06</accession>
<evidence type="ECO:0000259" key="1">
    <source>
        <dbReference type="Pfam" id="PF03819"/>
    </source>
</evidence>
<gene>
    <name evidence="2" type="ORF">MNBD_PLANCTO02-491</name>
</gene>
<protein>
    <submittedName>
        <fullName evidence="2">Nucleoside triphosphate pyrophosphohydrolase MazG</fullName>
        <ecNumber evidence="2">3.6.1.8</ecNumber>
    </submittedName>
</protein>
<dbReference type="CDD" id="cd11529">
    <property type="entry name" value="NTP-PPase_MazG_Cterm"/>
    <property type="match status" value="1"/>
</dbReference>
<dbReference type="Gene3D" id="1.10.287.1080">
    <property type="entry name" value="MazG-like"/>
    <property type="match status" value="2"/>
</dbReference>
<dbReference type="GO" id="GO:0046076">
    <property type="term" value="P:dTTP catabolic process"/>
    <property type="evidence" value="ECO:0007669"/>
    <property type="project" value="TreeGrafter"/>
</dbReference>
<proteinExistence type="predicted"/>
<dbReference type="GO" id="GO:0006950">
    <property type="term" value="P:response to stress"/>
    <property type="evidence" value="ECO:0007669"/>
    <property type="project" value="UniProtKB-ARBA"/>
</dbReference>
<organism evidence="2">
    <name type="scientific">hydrothermal vent metagenome</name>
    <dbReference type="NCBI Taxonomy" id="652676"/>
    <lineage>
        <taxon>unclassified sequences</taxon>
        <taxon>metagenomes</taxon>
        <taxon>ecological metagenomes</taxon>
    </lineage>
</organism>
<dbReference type="NCBIfam" id="NF007113">
    <property type="entry name" value="PRK09562.1"/>
    <property type="match status" value="1"/>
</dbReference>
<dbReference type="InterPro" id="IPR048015">
    <property type="entry name" value="NTP-PPase_MazG-like_N"/>
</dbReference>
<dbReference type="Pfam" id="PF03819">
    <property type="entry name" value="MazG"/>
    <property type="match status" value="1"/>
</dbReference>
<keyword evidence="2" id="KW-0378">Hydrolase</keyword>
<evidence type="ECO:0000313" key="2">
    <source>
        <dbReference type="EMBL" id="VAX39119.1"/>
    </source>
</evidence>
<dbReference type="GO" id="GO:0046052">
    <property type="term" value="P:UTP catabolic process"/>
    <property type="evidence" value="ECO:0007669"/>
    <property type="project" value="TreeGrafter"/>
</dbReference>
<dbReference type="SUPFAM" id="SSF101386">
    <property type="entry name" value="all-alpha NTP pyrophosphatases"/>
    <property type="match status" value="2"/>
</dbReference>
<dbReference type="InterPro" id="IPR004518">
    <property type="entry name" value="MazG-like_dom"/>
</dbReference>
<dbReference type="GO" id="GO:0006203">
    <property type="term" value="P:dGTP catabolic process"/>
    <property type="evidence" value="ECO:0007669"/>
    <property type="project" value="TreeGrafter"/>
</dbReference>
<dbReference type="GO" id="GO:0046061">
    <property type="term" value="P:dATP catabolic process"/>
    <property type="evidence" value="ECO:0007669"/>
    <property type="project" value="TreeGrafter"/>
</dbReference>
<dbReference type="PANTHER" id="PTHR30522">
    <property type="entry name" value="NUCLEOSIDE TRIPHOSPHATE PYROPHOSPHOHYDROLASE"/>
    <property type="match status" value="1"/>
</dbReference>
<dbReference type="GO" id="GO:0046047">
    <property type="term" value="P:TTP catabolic process"/>
    <property type="evidence" value="ECO:0007669"/>
    <property type="project" value="TreeGrafter"/>
</dbReference>
<dbReference type="InterPro" id="IPR011551">
    <property type="entry name" value="NTP_PyrPHydrolase_MazG"/>
</dbReference>
<dbReference type="GO" id="GO:0046081">
    <property type="term" value="P:dUTP catabolic process"/>
    <property type="evidence" value="ECO:0007669"/>
    <property type="project" value="TreeGrafter"/>
</dbReference>
<dbReference type="EMBL" id="UOGL01000299">
    <property type="protein sequence ID" value="VAX39119.1"/>
    <property type="molecule type" value="Genomic_DNA"/>
</dbReference>
<dbReference type="CDD" id="cd11528">
    <property type="entry name" value="NTP-PPase_MazG_Nterm"/>
    <property type="match status" value="1"/>
</dbReference>
<sequence>MQTISETPGTPPDYTVLVPAFSRLCDIIAKLRSPDGCPWDRVQTLETIKPHTLEETYELLEAIDSGDDVAIVEELGDLLLQVLLDAQIGADEGRFQLIDVVEALANKMVTRHPHVFGDAKAETEEEVKAHWNKAKEKENKPNRESVLDGIPFALPQLARAEKLSQKAAKVGFDFPHRDMLFDKLREEIKELGAELFEGGNIPQTKATVEAEVLPDEPIQNIEQRERVENEIGDLLFVVANIARRWKINPEEALRKSNRKFFTRFRYIEKELQAEGKSISEATLQEMENLYQKGKSKETE</sequence>
<name>A0A3B1DA06_9ZZZZ</name>
<reference evidence="2" key="1">
    <citation type="submission" date="2018-06" db="EMBL/GenBank/DDBJ databases">
        <authorList>
            <person name="Zhirakovskaya E."/>
        </authorList>
    </citation>
    <scope>NUCLEOTIDE SEQUENCE</scope>
</reference>
<dbReference type="NCBIfam" id="TIGR00444">
    <property type="entry name" value="mazG"/>
    <property type="match status" value="1"/>
</dbReference>
<dbReference type="InterPro" id="IPR048011">
    <property type="entry name" value="NTP-PPase_MazG-like_C"/>
</dbReference>